<dbReference type="Gene3D" id="1.10.220.80">
    <property type="entry name" value="BH2638-like"/>
    <property type="match status" value="1"/>
</dbReference>
<protein>
    <submittedName>
        <fullName evidence="1">UPF0223 family protein</fullName>
    </submittedName>
</protein>
<dbReference type="NCBIfam" id="NF003353">
    <property type="entry name" value="PRK04387.1"/>
    <property type="match status" value="1"/>
</dbReference>
<evidence type="ECO:0000313" key="2">
    <source>
        <dbReference type="Proteomes" id="UP001597199"/>
    </source>
</evidence>
<dbReference type="InterPro" id="IPR023324">
    <property type="entry name" value="BH2638-like_sf"/>
</dbReference>
<dbReference type="EMBL" id="JBHTOA010000023">
    <property type="protein sequence ID" value="MFD1398708.1"/>
    <property type="molecule type" value="Genomic_DNA"/>
</dbReference>
<dbReference type="SUPFAM" id="SSF158504">
    <property type="entry name" value="BH2638-like"/>
    <property type="match status" value="1"/>
</dbReference>
<dbReference type="RefSeq" id="WP_125580987.1">
    <property type="nucleotide sequence ID" value="NZ_BOLV01000007.1"/>
</dbReference>
<gene>
    <name evidence="1" type="ORF">ACFQ41_05255</name>
</gene>
<dbReference type="InterPro" id="IPR007920">
    <property type="entry name" value="UPF0223"/>
</dbReference>
<comment type="caution">
    <text evidence="1">The sequence shown here is derived from an EMBL/GenBank/DDBJ whole genome shotgun (WGS) entry which is preliminary data.</text>
</comment>
<dbReference type="Proteomes" id="UP001597199">
    <property type="component" value="Unassembled WGS sequence"/>
</dbReference>
<dbReference type="Pfam" id="PF05256">
    <property type="entry name" value="UPF0223"/>
    <property type="match status" value="1"/>
</dbReference>
<accession>A0ABW4BGR1</accession>
<organism evidence="1 2">
    <name type="scientific">Lacticaseibacillus suilingensis</name>
    <dbReference type="NCBI Taxonomy" id="2799577"/>
    <lineage>
        <taxon>Bacteria</taxon>
        <taxon>Bacillati</taxon>
        <taxon>Bacillota</taxon>
        <taxon>Bacilli</taxon>
        <taxon>Lactobacillales</taxon>
        <taxon>Lactobacillaceae</taxon>
        <taxon>Lacticaseibacillus</taxon>
    </lineage>
</organism>
<keyword evidence="2" id="KW-1185">Reference proteome</keyword>
<sequence length="92" mass="10640">MKPNYEYPLDLDWSQADMVKVTTFYQLVEDAYEKGVNRANLQAAYQGFKQVVPTKGEERQLGRAFEAVSGYSFYRVVKQAQATTANRFKMKE</sequence>
<reference evidence="2" key="1">
    <citation type="journal article" date="2019" name="Int. J. Syst. Evol. Microbiol.">
        <title>The Global Catalogue of Microorganisms (GCM) 10K type strain sequencing project: providing services to taxonomists for standard genome sequencing and annotation.</title>
        <authorList>
            <consortium name="The Broad Institute Genomics Platform"/>
            <consortium name="The Broad Institute Genome Sequencing Center for Infectious Disease"/>
            <person name="Wu L."/>
            <person name="Ma J."/>
        </authorList>
    </citation>
    <scope>NUCLEOTIDE SEQUENCE [LARGE SCALE GENOMIC DNA]</scope>
    <source>
        <strain evidence="2">CCM 9110</strain>
    </source>
</reference>
<evidence type="ECO:0000313" key="1">
    <source>
        <dbReference type="EMBL" id="MFD1398708.1"/>
    </source>
</evidence>
<dbReference type="PIRSF" id="PIRSF037260">
    <property type="entry name" value="UPF0223"/>
    <property type="match status" value="1"/>
</dbReference>
<name>A0ABW4BGR1_9LACO</name>
<proteinExistence type="predicted"/>